<organism evidence="1 2">
    <name type="scientific">Methylorubrum suomiense</name>
    <dbReference type="NCBI Taxonomy" id="144191"/>
    <lineage>
        <taxon>Bacteria</taxon>
        <taxon>Pseudomonadati</taxon>
        <taxon>Pseudomonadota</taxon>
        <taxon>Alphaproteobacteria</taxon>
        <taxon>Hyphomicrobiales</taxon>
        <taxon>Methylobacteriaceae</taxon>
        <taxon>Methylorubrum</taxon>
    </lineage>
</organism>
<accession>A0ABQ4V0C7</accession>
<name>A0ABQ4V0C7_9HYPH</name>
<evidence type="ECO:0000313" key="2">
    <source>
        <dbReference type="Proteomes" id="UP001055093"/>
    </source>
</evidence>
<reference evidence="1" key="2">
    <citation type="submission" date="2021-08" db="EMBL/GenBank/DDBJ databases">
        <authorList>
            <person name="Tani A."/>
            <person name="Ola A."/>
            <person name="Ogura Y."/>
            <person name="Katsura K."/>
            <person name="Hayashi T."/>
        </authorList>
    </citation>
    <scope>NUCLEOTIDE SEQUENCE</scope>
    <source>
        <strain evidence="1">DSM 14458</strain>
    </source>
</reference>
<dbReference type="EMBL" id="BPRE01000020">
    <property type="protein sequence ID" value="GJE78056.1"/>
    <property type="molecule type" value="Genomic_DNA"/>
</dbReference>
<proteinExistence type="predicted"/>
<evidence type="ECO:0000313" key="1">
    <source>
        <dbReference type="EMBL" id="GJE78056.1"/>
    </source>
</evidence>
<dbReference type="Proteomes" id="UP001055093">
    <property type="component" value="Unassembled WGS sequence"/>
</dbReference>
<protein>
    <submittedName>
        <fullName evidence="1">Uncharacterized protein</fullName>
    </submittedName>
</protein>
<sequence length="62" mass="7155">MGAYAVRDLHVAATDRECVRHVLTKLAPGARRREYRDTRHTVLRDALAAHHRHQALVREFAL</sequence>
<comment type="caution">
    <text evidence="1">The sequence shown here is derived from an EMBL/GenBank/DDBJ whole genome shotgun (WGS) entry which is preliminary data.</text>
</comment>
<gene>
    <name evidence="1" type="ORF">BGCPKDLD_4667</name>
</gene>
<reference evidence="1" key="1">
    <citation type="journal article" date="2021" name="Front. Microbiol.">
        <title>Comprehensive Comparative Genomics and Phenotyping of Methylobacterium Species.</title>
        <authorList>
            <person name="Alessa O."/>
            <person name="Ogura Y."/>
            <person name="Fujitani Y."/>
            <person name="Takami H."/>
            <person name="Hayashi T."/>
            <person name="Sahin N."/>
            <person name="Tani A."/>
        </authorList>
    </citation>
    <scope>NUCLEOTIDE SEQUENCE</scope>
    <source>
        <strain evidence="1">DSM 14458</strain>
    </source>
</reference>
<keyword evidence="2" id="KW-1185">Reference proteome</keyword>